<sequence length="278" mass="32453">MNKNKYYYLIIPDLQLENANFQQGWLVKGMLSITALGGWVEKLRRKIDPEKQWIKNIQAGMAIHQYGELCDRKAYAETHREDKHYKKSRVKLEPLGMVKMDLLLRIQASEMSSQCMEELIEKKLRHFVMGRLAGGWFYQKEEPNLRMFQSAAELMKYVQYYRHHTFFVLDASEDLKLSRSNMDGEMDALDNLLSLLSSEQSVGPETIRYAPGVVGYALLEKPVKRSGARNELVHAYAEPLLSLIKMVPVVSIKQYGSEDVFWRWFWKENQLIYKGSTQ</sequence>
<keyword evidence="2" id="KW-1185">Reference proteome</keyword>
<protein>
    <recommendedName>
        <fullName evidence="3">Type I-F CRISPR-associated protein Csy2</fullName>
    </recommendedName>
</protein>
<reference evidence="1" key="1">
    <citation type="submission" date="2022-10" db="EMBL/GenBank/DDBJ databases">
        <title>Completed Genome Sequence of two octocoral isolated bacterium, Endozoicomonas euniceicola EF212T and Endozoicomonas gorgoniicola PS125T.</title>
        <authorList>
            <person name="Chiou Y.-J."/>
            <person name="Chen Y.-H."/>
        </authorList>
    </citation>
    <scope>NUCLEOTIDE SEQUENCE</scope>
    <source>
        <strain evidence="1">EF212</strain>
    </source>
</reference>
<organism evidence="1 2">
    <name type="scientific">Endozoicomonas euniceicola</name>
    <dbReference type="NCBI Taxonomy" id="1234143"/>
    <lineage>
        <taxon>Bacteria</taxon>
        <taxon>Pseudomonadati</taxon>
        <taxon>Pseudomonadota</taxon>
        <taxon>Gammaproteobacteria</taxon>
        <taxon>Oceanospirillales</taxon>
        <taxon>Endozoicomonadaceae</taxon>
        <taxon>Endozoicomonas</taxon>
    </lineage>
</organism>
<dbReference type="Proteomes" id="UP001163255">
    <property type="component" value="Chromosome"/>
</dbReference>
<evidence type="ECO:0000313" key="1">
    <source>
        <dbReference type="EMBL" id="UYM16289.1"/>
    </source>
</evidence>
<proteinExistence type="predicted"/>
<dbReference type="InterPro" id="IPR013398">
    <property type="entry name" value="CRISPR-assoc_prot_Csy2"/>
</dbReference>
<dbReference type="Pfam" id="PF09614">
    <property type="entry name" value="Cas_Csy2"/>
    <property type="match status" value="1"/>
</dbReference>
<evidence type="ECO:0000313" key="2">
    <source>
        <dbReference type="Proteomes" id="UP001163255"/>
    </source>
</evidence>
<name>A0ABY6GU55_9GAMM</name>
<accession>A0ABY6GU55</accession>
<evidence type="ECO:0008006" key="3">
    <source>
        <dbReference type="Google" id="ProtNLM"/>
    </source>
</evidence>
<dbReference type="EMBL" id="CP103300">
    <property type="protein sequence ID" value="UYM16289.1"/>
    <property type="molecule type" value="Genomic_DNA"/>
</dbReference>
<gene>
    <name evidence="1" type="ORF">NX720_26425</name>
</gene>
<dbReference type="RefSeq" id="WP_262598588.1">
    <property type="nucleotide sequence ID" value="NZ_CP103300.1"/>
</dbReference>